<keyword evidence="1" id="KW-1133">Transmembrane helix</keyword>
<evidence type="ECO:0000256" key="1">
    <source>
        <dbReference type="SAM" id="Phobius"/>
    </source>
</evidence>
<keyword evidence="1" id="KW-0472">Membrane</keyword>
<feature type="transmembrane region" description="Helical" evidence="1">
    <location>
        <begin position="20"/>
        <end position="38"/>
    </location>
</feature>
<dbReference type="AlphaFoldDB" id="A0A1G6G2Z9"/>
<evidence type="ECO:0000313" key="2">
    <source>
        <dbReference type="EMBL" id="SDB75596.1"/>
    </source>
</evidence>
<proteinExistence type="predicted"/>
<keyword evidence="1" id="KW-0812">Transmembrane</keyword>
<organism evidence="2 3">
    <name type="scientific">Bacteroides ovatus</name>
    <dbReference type="NCBI Taxonomy" id="28116"/>
    <lineage>
        <taxon>Bacteria</taxon>
        <taxon>Pseudomonadati</taxon>
        <taxon>Bacteroidota</taxon>
        <taxon>Bacteroidia</taxon>
        <taxon>Bacteroidales</taxon>
        <taxon>Bacteroidaceae</taxon>
        <taxon>Bacteroides</taxon>
    </lineage>
</organism>
<evidence type="ECO:0000313" key="3">
    <source>
        <dbReference type="Proteomes" id="UP000183670"/>
    </source>
</evidence>
<dbReference type="Proteomes" id="UP000183670">
    <property type="component" value="Unassembled WGS sequence"/>
</dbReference>
<protein>
    <submittedName>
        <fullName evidence="2">Uncharacterized protein</fullName>
    </submittedName>
</protein>
<dbReference type="EMBL" id="FMYE01000003">
    <property type="protein sequence ID" value="SDB75596.1"/>
    <property type="molecule type" value="Genomic_DNA"/>
</dbReference>
<sequence length="43" mass="4995">MITVYWMSLFVDKCLSMMIVYEYCLGVLVCAIIFAKIIKCILL</sequence>
<accession>A0A1G6G2Z9</accession>
<name>A0A1G6G2Z9_BACOV</name>
<gene>
    <name evidence="2" type="ORF">SAMN05192581_10033</name>
</gene>
<reference evidence="2 3" key="1">
    <citation type="submission" date="2016-10" db="EMBL/GenBank/DDBJ databases">
        <authorList>
            <person name="de Groot N.N."/>
        </authorList>
    </citation>
    <scope>NUCLEOTIDE SEQUENCE [LARGE SCALE GENOMIC DNA]</scope>
    <source>
        <strain evidence="2 3">NLAE-zl-C500</strain>
    </source>
</reference>